<protein>
    <submittedName>
        <fullName evidence="5">Tat pathway signal sequence domain protein</fullName>
    </submittedName>
</protein>
<dbReference type="RefSeq" id="WP_253966563.1">
    <property type="nucleotide sequence ID" value="NZ_JAMFTH010000001.1"/>
</dbReference>
<dbReference type="EMBL" id="JAMFTH010000001">
    <property type="protein sequence ID" value="MCP8898279.1"/>
    <property type="molecule type" value="Genomic_DNA"/>
</dbReference>
<dbReference type="Proteomes" id="UP001139319">
    <property type="component" value="Unassembled WGS sequence"/>
</dbReference>
<organism evidence="5 6">
    <name type="scientific">Gilvimarinus xylanilyticus</name>
    <dbReference type="NCBI Taxonomy" id="2944139"/>
    <lineage>
        <taxon>Bacteria</taxon>
        <taxon>Pseudomonadati</taxon>
        <taxon>Pseudomonadota</taxon>
        <taxon>Gammaproteobacteria</taxon>
        <taxon>Cellvibrionales</taxon>
        <taxon>Cellvibrionaceae</taxon>
        <taxon>Gilvimarinus</taxon>
    </lineage>
</organism>
<keyword evidence="6" id="KW-1185">Reference proteome</keyword>
<dbReference type="InterPro" id="IPR048330">
    <property type="entry name" value="PcRGLX/YetA_2nd"/>
</dbReference>
<evidence type="ECO:0000313" key="5">
    <source>
        <dbReference type="EMBL" id="MCP8898279.1"/>
    </source>
</evidence>
<reference evidence="5" key="1">
    <citation type="submission" date="2022-05" db="EMBL/GenBank/DDBJ databases">
        <authorList>
            <person name="Sun H.-N."/>
        </authorList>
    </citation>
    <scope>NUCLEOTIDE SEQUENCE</scope>
    <source>
        <strain evidence="5">HB14</strain>
    </source>
</reference>
<feature type="domain" description="PcRGLX/YetA-like central beta-sandwich" evidence="3">
    <location>
        <begin position="118"/>
        <end position="474"/>
    </location>
</feature>
<reference evidence="5" key="2">
    <citation type="submission" date="2023-01" db="EMBL/GenBank/DDBJ databases">
        <title>Gilvimarinus xylanilyticus HB14 isolated from Caulerpa lentillifera aquaculture base in Hainan, China.</title>
        <authorList>
            <person name="Zhang Y.-J."/>
        </authorList>
    </citation>
    <scope>NUCLEOTIDE SEQUENCE</scope>
    <source>
        <strain evidence="5">HB14</strain>
    </source>
</reference>
<feature type="domain" description="PcRGLX/YetA-like N-terminal RIFT barrel" evidence="2">
    <location>
        <begin position="28"/>
        <end position="106"/>
    </location>
</feature>
<feature type="domain" description="PcRGLX/YetA-like C-terminal alpha/alpha toroid" evidence="4">
    <location>
        <begin position="480"/>
        <end position="894"/>
    </location>
</feature>
<dbReference type="InterPro" id="IPR048329">
    <property type="entry name" value="PcRGLX_1st"/>
</dbReference>
<evidence type="ECO:0000259" key="4">
    <source>
        <dbReference type="Pfam" id="PF21346"/>
    </source>
</evidence>
<dbReference type="InterPro" id="IPR048331">
    <property type="entry name" value="PcRGLX/YetA_3rd"/>
</dbReference>
<name>A0A9X2HV94_9GAMM</name>
<evidence type="ECO:0000259" key="2">
    <source>
        <dbReference type="Pfam" id="PF19501"/>
    </source>
</evidence>
<evidence type="ECO:0000259" key="3">
    <source>
        <dbReference type="Pfam" id="PF21345"/>
    </source>
</evidence>
<sequence>MRFCRTFAALTSLLLAVALSAEAQAKPEVKVHWLKPDTARASVGTTWGTPWPQGAVQAQSEFTLSAESGSLPVQSWPLAYWPDGSVKWSGHAIAPLAVNTDSLTLAPGKGPQPEQALTVREDKNSIRVDTGAIQAVLSKSGTQLIQSISRQGRETLHNGHLIILAQNQAEPKVGEPLTVNAFNGQLNTVTLEQDGPLRAVIKVEGKHLGENGRAWIPFVVRLYFYAGDDSVRLVHSMIYDGDQNQDFIRGVGVRFNVPMDGPLHDRHVRFSGESNGLFAEGVRGITGLRRDPGEAVRQAQIDGRATPPLNQWAKSVSDRINVIPAFGDYTLTQLSADAFAIRKRTQPGLAWVDSAAGGRSSGLGYIGSPEGGVAFGIRDFWQSHPSQLDIRNAATDSAQVTLWFWSPESRAMDMRFYHDGMGLDTHEKQLDAMGVTYEDYEPGFADATGVARTSELRLWALPATPDRDTTVQMARTLAEPPQMVARPKDYKAAGVFGAALWSLPDRSTPAKAAIEDQLDFYLDHYLTQVEEHHWYGFWDYGDVMHSYDHDRHTWRYDVGGFAWANSELSPDIWLWYSFLRTGRADVFSMAEAMTRHTGEVDVYHLGRFEGLGSRHNVKHWGDSAKQLRISTPANRRFYYYLTADERVGDLMRATLGAERRLLDVPPLRKLNRPQPDFAGKPYSMMMGLGTDWNSVAAAWLTEWERTGEPEYKDKLLRAMRSIGEFKQGLLSSGTAYDPDTSRFYRVGEGVSGSHLAMVFGGVEINAELIQLLDVPEYEAAFIQYGRFFNASREEKADIIGQPYNRNLNLGQAHSRMTAYSAWKLDDKALANRAWGEFFDAKAGIKVYGAPYPSNTITPPAVLAPVTEARGVSTNAVSQFGLTAIQIMALISEQAPENIPERD</sequence>
<dbReference type="InterPro" id="IPR045793">
    <property type="entry name" value="PcRGLX/YetA-like"/>
</dbReference>
<dbReference type="Pfam" id="PF19501">
    <property type="entry name" value="PcRGLX_1st"/>
    <property type="match status" value="1"/>
</dbReference>
<dbReference type="Pfam" id="PF21345">
    <property type="entry name" value="PcRGLX_2nd"/>
    <property type="match status" value="1"/>
</dbReference>
<evidence type="ECO:0000313" key="6">
    <source>
        <dbReference type="Proteomes" id="UP001139319"/>
    </source>
</evidence>
<dbReference type="PANTHER" id="PTHR40081:SF1">
    <property type="entry name" value="TAT PATHWAY SIGNAL SEQUENCE DOMAIN PROTEIN"/>
    <property type="match status" value="1"/>
</dbReference>
<dbReference type="AlphaFoldDB" id="A0A9X2HV94"/>
<keyword evidence="1" id="KW-0732">Signal</keyword>
<dbReference type="PANTHER" id="PTHR40081">
    <property type="entry name" value="CONCANAVALIN A-LIKE LECTIN/GLUCANASE"/>
    <property type="match status" value="1"/>
</dbReference>
<feature type="chain" id="PRO_5040727617" evidence="1">
    <location>
        <begin position="24"/>
        <end position="902"/>
    </location>
</feature>
<evidence type="ECO:0000256" key="1">
    <source>
        <dbReference type="SAM" id="SignalP"/>
    </source>
</evidence>
<feature type="signal peptide" evidence="1">
    <location>
        <begin position="1"/>
        <end position="23"/>
    </location>
</feature>
<gene>
    <name evidence="5" type="ORF">M6D89_03070</name>
</gene>
<comment type="caution">
    <text evidence="5">The sequence shown here is derived from an EMBL/GenBank/DDBJ whole genome shotgun (WGS) entry which is preliminary data.</text>
</comment>
<dbReference type="Pfam" id="PF21346">
    <property type="entry name" value="PcRGLX_3rd"/>
    <property type="match status" value="1"/>
</dbReference>
<accession>A0A9X2HV94</accession>
<proteinExistence type="predicted"/>